<proteinExistence type="predicted"/>
<dbReference type="InterPro" id="IPR039266">
    <property type="entry name" value="EN-1/SPM"/>
</dbReference>
<feature type="region of interest" description="Disordered" evidence="1">
    <location>
        <begin position="416"/>
        <end position="467"/>
    </location>
</feature>
<feature type="compositionally biased region" description="Basic and acidic residues" evidence="1">
    <location>
        <begin position="9"/>
        <end position="19"/>
    </location>
</feature>
<dbReference type="PANTHER" id="PTHR33157">
    <property type="entry name" value="AUTONOMOUS TRANSPOSABLE ELEMENT EN-1 MOSAIC PROTEIN-RELATED"/>
    <property type="match status" value="1"/>
</dbReference>
<sequence length="467" mass="52962">MRSFRHRPVRSDPTDRTDLSDENGNGSSNNNEEEIKKKKRGPTKLRSPPNGQQIPIRPLGEEQFEFVNDSSDMEMGIGGQITALLKLEYPSLIKENPKKTFYAKNWTHYSITKDEDGMTAADRFREEFWSIYSVDDEHRSHAEEVLERFAAKQCRNMMYELRVSAVKAYYDDVLQQPIKDIVARKKLLREAQYLKVKPEWISEEAWRKICSYWCSQEFLKKRRLAQDSRMQPDFAQNRGGSRPYGQTKRYLAKKYGLEAASDINTYCCMKSGVNNCDDNGKSGPIPTEKAQRRVDDYFATLEALHPDDYEQRKSEGKLDADVLYSSGNGLAHGRVPIANGAIRKCDMKESGRTSNSTRQPSSASYQYLVRRNAHLEKGYQIGLVLIKQMPDFYAKLNMPIPEEIATILREANTCAQSSEQVSQSSHAENGGSANGNGIADNGSPCRSHDNDAFGSGNRDNEDDPSLE</sequence>
<evidence type="ECO:0000313" key="2">
    <source>
        <dbReference type="EMBL" id="KAG2558605.1"/>
    </source>
</evidence>
<reference evidence="2" key="1">
    <citation type="submission" date="2020-05" db="EMBL/GenBank/DDBJ databases">
        <title>WGS assembly of Panicum virgatum.</title>
        <authorList>
            <person name="Lovell J.T."/>
            <person name="Jenkins J."/>
            <person name="Shu S."/>
            <person name="Juenger T.E."/>
            <person name="Schmutz J."/>
        </authorList>
    </citation>
    <scope>NUCLEOTIDE SEQUENCE</scope>
    <source>
        <strain evidence="2">AP13</strain>
    </source>
</reference>
<feature type="region of interest" description="Disordered" evidence="1">
    <location>
        <begin position="1"/>
        <end position="59"/>
    </location>
</feature>
<organism evidence="2 3">
    <name type="scientific">Panicum virgatum</name>
    <name type="common">Blackwell switchgrass</name>
    <dbReference type="NCBI Taxonomy" id="38727"/>
    <lineage>
        <taxon>Eukaryota</taxon>
        <taxon>Viridiplantae</taxon>
        <taxon>Streptophyta</taxon>
        <taxon>Embryophyta</taxon>
        <taxon>Tracheophyta</taxon>
        <taxon>Spermatophyta</taxon>
        <taxon>Magnoliopsida</taxon>
        <taxon>Liliopsida</taxon>
        <taxon>Poales</taxon>
        <taxon>Poaceae</taxon>
        <taxon>PACMAD clade</taxon>
        <taxon>Panicoideae</taxon>
        <taxon>Panicodae</taxon>
        <taxon>Paniceae</taxon>
        <taxon>Panicinae</taxon>
        <taxon>Panicum</taxon>
        <taxon>Panicum sect. Hiantes</taxon>
    </lineage>
</organism>
<evidence type="ECO:0000313" key="3">
    <source>
        <dbReference type="Proteomes" id="UP000823388"/>
    </source>
</evidence>
<gene>
    <name evidence="2" type="ORF">PVAP13_8NG285104</name>
</gene>
<protein>
    <recommendedName>
        <fullName evidence="4">Transposase</fullName>
    </recommendedName>
</protein>
<name>A0A8T0PCD3_PANVG</name>
<dbReference type="PANTHER" id="PTHR33157:SF14">
    <property type="entry name" value="AUTONOMOUS TRANSPOSABLE ELEMENT EN-1 MOSAIC PROTEIN"/>
    <property type="match status" value="1"/>
</dbReference>
<keyword evidence="3" id="KW-1185">Reference proteome</keyword>
<evidence type="ECO:0000256" key="1">
    <source>
        <dbReference type="SAM" id="MobiDB-lite"/>
    </source>
</evidence>
<dbReference type="GO" id="GO:0032196">
    <property type="term" value="P:transposition"/>
    <property type="evidence" value="ECO:0007669"/>
    <property type="project" value="InterPro"/>
</dbReference>
<dbReference type="AlphaFoldDB" id="A0A8T0PCD3"/>
<feature type="compositionally biased region" description="Polar residues" evidence="1">
    <location>
        <begin position="416"/>
        <end position="427"/>
    </location>
</feature>
<dbReference type="EMBL" id="CM029052">
    <property type="protein sequence ID" value="KAG2558605.1"/>
    <property type="molecule type" value="Genomic_DNA"/>
</dbReference>
<accession>A0A8T0PCD3</accession>
<evidence type="ECO:0008006" key="4">
    <source>
        <dbReference type="Google" id="ProtNLM"/>
    </source>
</evidence>
<comment type="caution">
    <text evidence="2">The sequence shown here is derived from an EMBL/GenBank/DDBJ whole genome shotgun (WGS) entry which is preliminary data.</text>
</comment>
<dbReference type="Proteomes" id="UP000823388">
    <property type="component" value="Chromosome 8N"/>
</dbReference>